<accession>A0A3M7R0C9</accession>
<reference evidence="2 3" key="1">
    <citation type="journal article" date="2018" name="Sci. Rep.">
        <title>Genomic signatures of local adaptation to the degree of environmental predictability in rotifers.</title>
        <authorList>
            <person name="Franch-Gras L."/>
            <person name="Hahn C."/>
            <person name="Garcia-Roger E.M."/>
            <person name="Carmona M.J."/>
            <person name="Serra M."/>
            <person name="Gomez A."/>
        </authorList>
    </citation>
    <scope>NUCLEOTIDE SEQUENCE [LARGE SCALE GENOMIC DNA]</scope>
    <source>
        <strain evidence="2">HYR1</strain>
    </source>
</reference>
<organism evidence="2 3">
    <name type="scientific">Brachionus plicatilis</name>
    <name type="common">Marine rotifer</name>
    <name type="synonym">Brachionus muelleri</name>
    <dbReference type="NCBI Taxonomy" id="10195"/>
    <lineage>
        <taxon>Eukaryota</taxon>
        <taxon>Metazoa</taxon>
        <taxon>Spiralia</taxon>
        <taxon>Gnathifera</taxon>
        <taxon>Rotifera</taxon>
        <taxon>Eurotatoria</taxon>
        <taxon>Monogononta</taxon>
        <taxon>Pseudotrocha</taxon>
        <taxon>Ploima</taxon>
        <taxon>Brachionidae</taxon>
        <taxon>Brachionus</taxon>
    </lineage>
</organism>
<name>A0A3M7R0C9_BRAPC</name>
<sequence length="60" mass="6859">MQIKQTVCKAKNMNAIVVFSKFSKIAFTLFPIIGAKSSMLMNQIIIFVESDQHLMKLIIR</sequence>
<gene>
    <name evidence="2" type="ORF">BpHYR1_022460</name>
</gene>
<keyword evidence="3" id="KW-1185">Reference proteome</keyword>
<evidence type="ECO:0000313" key="3">
    <source>
        <dbReference type="Proteomes" id="UP000276133"/>
    </source>
</evidence>
<keyword evidence="1" id="KW-0812">Transmembrane</keyword>
<dbReference type="EMBL" id="REGN01004558">
    <property type="protein sequence ID" value="RNA16993.1"/>
    <property type="molecule type" value="Genomic_DNA"/>
</dbReference>
<protein>
    <submittedName>
        <fullName evidence="2">Uncharacterized protein</fullName>
    </submittedName>
</protein>
<proteinExistence type="predicted"/>
<comment type="caution">
    <text evidence="2">The sequence shown here is derived from an EMBL/GenBank/DDBJ whole genome shotgun (WGS) entry which is preliminary data.</text>
</comment>
<dbReference type="Proteomes" id="UP000276133">
    <property type="component" value="Unassembled WGS sequence"/>
</dbReference>
<keyword evidence="1" id="KW-0472">Membrane</keyword>
<feature type="transmembrane region" description="Helical" evidence="1">
    <location>
        <begin position="12"/>
        <end position="33"/>
    </location>
</feature>
<dbReference type="AlphaFoldDB" id="A0A3M7R0C9"/>
<keyword evidence="1" id="KW-1133">Transmembrane helix</keyword>
<evidence type="ECO:0000313" key="2">
    <source>
        <dbReference type="EMBL" id="RNA16993.1"/>
    </source>
</evidence>
<evidence type="ECO:0000256" key="1">
    <source>
        <dbReference type="SAM" id="Phobius"/>
    </source>
</evidence>